<dbReference type="PANTHER" id="PTHR20905:SF32">
    <property type="entry name" value="ARYLALKYLAMINE N-ACETYLTRANSFERASE-LIKE 7, ISOFORM A"/>
    <property type="match status" value="1"/>
</dbReference>
<comment type="similarity">
    <text evidence="4">Belongs to the acetyltransferase family. AANAT subfamily.</text>
</comment>
<gene>
    <name evidence="14" type="ORF">AFUS01_LOCUS39067</name>
</gene>
<evidence type="ECO:0000256" key="13">
    <source>
        <dbReference type="ARBA" id="ARBA00052491"/>
    </source>
</evidence>
<organism evidence="14 15">
    <name type="scientific">Allacma fusca</name>
    <dbReference type="NCBI Taxonomy" id="39272"/>
    <lineage>
        <taxon>Eukaryota</taxon>
        <taxon>Metazoa</taxon>
        <taxon>Ecdysozoa</taxon>
        <taxon>Arthropoda</taxon>
        <taxon>Hexapoda</taxon>
        <taxon>Collembola</taxon>
        <taxon>Symphypleona</taxon>
        <taxon>Sminthuridae</taxon>
        <taxon>Allacma</taxon>
    </lineage>
</organism>
<accession>A0A8J2LBE4</accession>
<evidence type="ECO:0000256" key="9">
    <source>
        <dbReference type="ARBA" id="ARBA00051711"/>
    </source>
</evidence>
<dbReference type="PANTHER" id="PTHR20905">
    <property type="entry name" value="N-ACETYLTRANSFERASE-RELATED"/>
    <property type="match status" value="1"/>
</dbReference>
<comment type="catalytic activity">
    <reaction evidence="11">
        <text>serotonin + hexadecanoyl-CoA = N-hexadecanoyl-serotonin + CoA + H(+)</text>
        <dbReference type="Rhea" id="RHEA:51384"/>
        <dbReference type="ChEBI" id="CHEBI:15378"/>
        <dbReference type="ChEBI" id="CHEBI:57287"/>
        <dbReference type="ChEBI" id="CHEBI:57379"/>
        <dbReference type="ChEBI" id="CHEBI:134059"/>
        <dbReference type="ChEBI" id="CHEBI:350546"/>
    </reaction>
    <physiologicalReaction direction="left-to-right" evidence="11">
        <dbReference type="Rhea" id="RHEA:51385"/>
    </physiologicalReaction>
</comment>
<evidence type="ECO:0000256" key="2">
    <source>
        <dbReference type="ARBA" id="ARBA00023315"/>
    </source>
</evidence>
<evidence type="ECO:0000256" key="6">
    <source>
        <dbReference type="ARBA" id="ARBA00050189"/>
    </source>
</evidence>
<dbReference type="OrthoDB" id="2115692at2759"/>
<name>A0A8J2LBE4_9HEXA</name>
<evidence type="ECO:0000256" key="4">
    <source>
        <dbReference type="ARBA" id="ARBA00038182"/>
    </source>
</evidence>
<dbReference type="AlphaFoldDB" id="A0A8J2LBE4"/>
<evidence type="ECO:0000256" key="8">
    <source>
        <dbReference type="ARBA" id="ARBA00051284"/>
    </source>
</evidence>
<dbReference type="EMBL" id="CAJVCH010550475">
    <property type="protein sequence ID" value="CAG7829192.1"/>
    <property type="molecule type" value="Genomic_DNA"/>
</dbReference>
<comment type="catalytic activity">
    <reaction evidence="10">
        <text>serotonin + (9Z)-octadecenoyl-CoA = N-(9Z-octadecenoyl)-serotonin + CoA + H(+)</text>
        <dbReference type="Rhea" id="RHEA:51392"/>
        <dbReference type="ChEBI" id="CHEBI:15378"/>
        <dbReference type="ChEBI" id="CHEBI:57287"/>
        <dbReference type="ChEBI" id="CHEBI:57387"/>
        <dbReference type="ChEBI" id="CHEBI:134064"/>
        <dbReference type="ChEBI" id="CHEBI:350546"/>
    </reaction>
    <physiologicalReaction direction="left-to-right" evidence="10">
        <dbReference type="Rhea" id="RHEA:51393"/>
    </physiologicalReaction>
</comment>
<comment type="pathway">
    <text evidence="3">Aromatic compound metabolism; melatonin biosynthesis; melatonin from serotonin: step 1/2.</text>
</comment>
<comment type="catalytic activity">
    <reaction evidence="13">
        <text>serotonin + acetyl-CoA = N-acetylserotonin + CoA + H(+)</text>
        <dbReference type="Rhea" id="RHEA:25217"/>
        <dbReference type="ChEBI" id="CHEBI:15378"/>
        <dbReference type="ChEBI" id="CHEBI:17697"/>
        <dbReference type="ChEBI" id="CHEBI:57287"/>
        <dbReference type="ChEBI" id="CHEBI:57288"/>
        <dbReference type="ChEBI" id="CHEBI:350546"/>
        <dbReference type="EC" id="2.3.1.87"/>
    </reaction>
    <physiologicalReaction direction="left-to-right" evidence="13">
        <dbReference type="Rhea" id="RHEA:25218"/>
    </physiologicalReaction>
</comment>
<evidence type="ECO:0000256" key="1">
    <source>
        <dbReference type="ARBA" id="ARBA00022679"/>
    </source>
</evidence>
<evidence type="ECO:0000313" key="15">
    <source>
        <dbReference type="Proteomes" id="UP000708208"/>
    </source>
</evidence>
<evidence type="ECO:0000256" key="7">
    <source>
        <dbReference type="ARBA" id="ARBA00050849"/>
    </source>
</evidence>
<dbReference type="CDD" id="cd04301">
    <property type="entry name" value="NAT_SF"/>
    <property type="match status" value="1"/>
</dbReference>
<dbReference type="Proteomes" id="UP000708208">
    <property type="component" value="Unassembled WGS sequence"/>
</dbReference>
<comment type="catalytic activity">
    <reaction evidence="9">
        <text>dopamine + acetyl-CoA = N-acetyldopamine + CoA + H(+)</text>
        <dbReference type="Rhea" id="RHEA:51388"/>
        <dbReference type="ChEBI" id="CHEBI:15378"/>
        <dbReference type="ChEBI" id="CHEBI:57287"/>
        <dbReference type="ChEBI" id="CHEBI:57288"/>
        <dbReference type="ChEBI" id="CHEBI:59905"/>
        <dbReference type="ChEBI" id="CHEBI:125678"/>
    </reaction>
    <physiologicalReaction direction="left-to-right" evidence="9">
        <dbReference type="Rhea" id="RHEA:51389"/>
    </physiologicalReaction>
</comment>
<evidence type="ECO:0000256" key="10">
    <source>
        <dbReference type="ARBA" id="ARBA00051823"/>
    </source>
</evidence>
<comment type="catalytic activity">
    <reaction evidence="6">
        <text>dopamine + (9Z)-octadecenoyl-CoA = N-(9Z-octadecanoyl)-dopamine + CoA + H(+)</text>
        <dbReference type="Rhea" id="RHEA:51380"/>
        <dbReference type="ChEBI" id="CHEBI:15378"/>
        <dbReference type="ChEBI" id="CHEBI:31883"/>
        <dbReference type="ChEBI" id="CHEBI:57287"/>
        <dbReference type="ChEBI" id="CHEBI:57387"/>
        <dbReference type="ChEBI" id="CHEBI:59905"/>
    </reaction>
    <physiologicalReaction direction="left-to-right" evidence="6">
        <dbReference type="Rhea" id="RHEA:51381"/>
    </physiologicalReaction>
</comment>
<comment type="catalytic activity">
    <reaction evidence="7">
        <text>serotonin + octadecanoyl-CoA = N-octadecanoyl-serotonin + CoA + H(+)</text>
        <dbReference type="Rhea" id="RHEA:51400"/>
        <dbReference type="ChEBI" id="CHEBI:15378"/>
        <dbReference type="ChEBI" id="CHEBI:57287"/>
        <dbReference type="ChEBI" id="CHEBI:57394"/>
        <dbReference type="ChEBI" id="CHEBI:134065"/>
        <dbReference type="ChEBI" id="CHEBI:350546"/>
    </reaction>
    <physiologicalReaction direction="left-to-right" evidence="7">
        <dbReference type="Rhea" id="RHEA:51401"/>
    </physiologicalReaction>
</comment>
<dbReference type="GO" id="GO:0004059">
    <property type="term" value="F:aralkylamine N-acetyltransferase activity"/>
    <property type="evidence" value="ECO:0007669"/>
    <property type="project" value="UniProtKB-EC"/>
</dbReference>
<dbReference type="FunFam" id="3.40.630.30:FF:000046">
    <property type="entry name" value="Dopamine N-acetyltransferase"/>
    <property type="match status" value="1"/>
</dbReference>
<keyword evidence="1" id="KW-0808">Transferase</keyword>
<evidence type="ECO:0000256" key="3">
    <source>
        <dbReference type="ARBA" id="ARBA00037926"/>
    </source>
</evidence>
<comment type="catalytic activity">
    <reaction evidence="8">
        <text>serotonin + (5Z,8Z,11Z,14Z)-eicosatetraenoyl-CoA = N-[(5Z,8Z,11Z,14Z)-eicosatetraenoyl]-serotonin + CoA + H(+)</text>
        <dbReference type="Rhea" id="RHEA:51396"/>
        <dbReference type="ChEBI" id="CHEBI:15378"/>
        <dbReference type="ChEBI" id="CHEBI:57287"/>
        <dbReference type="ChEBI" id="CHEBI:57368"/>
        <dbReference type="ChEBI" id="CHEBI:132255"/>
        <dbReference type="ChEBI" id="CHEBI:350546"/>
    </reaction>
    <physiologicalReaction direction="left-to-right" evidence="8">
        <dbReference type="Rhea" id="RHEA:51397"/>
    </physiologicalReaction>
</comment>
<keyword evidence="15" id="KW-1185">Reference proteome</keyword>
<dbReference type="EC" id="2.3.1.87" evidence="5"/>
<proteinExistence type="inferred from homology"/>
<keyword evidence="2" id="KW-0012">Acyltransferase</keyword>
<evidence type="ECO:0000256" key="5">
    <source>
        <dbReference type="ARBA" id="ARBA00039114"/>
    </source>
</evidence>
<evidence type="ECO:0000313" key="14">
    <source>
        <dbReference type="EMBL" id="CAG7829192.1"/>
    </source>
</evidence>
<reference evidence="14" key="1">
    <citation type="submission" date="2021-06" db="EMBL/GenBank/DDBJ databases">
        <authorList>
            <person name="Hodson N. C."/>
            <person name="Mongue J. A."/>
            <person name="Jaron S. K."/>
        </authorList>
    </citation>
    <scope>NUCLEOTIDE SEQUENCE</scope>
</reference>
<evidence type="ECO:0000256" key="11">
    <source>
        <dbReference type="ARBA" id="ARBA00052178"/>
    </source>
</evidence>
<comment type="caution">
    <text evidence="14">The sequence shown here is derived from an EMBL/GenBank/DDBJ whole genome shotgun (WGS) entry which is preliminary data.</text>
</comment>
<protein>
    <recommendedName>
        <fullName evidence="5">aralkylamine N-acetyltransferase</fullName>
        <ecNumber evidence="5">2.3.1.87</ecNumber>
    </recommendedName>
</protein>
<evidence type="ECO:0000256" key="12">
    <source>
        <dbReference type="ARBA" id="ARBA00052335"/>
    </source>
</evidence>
<comment type="catalytic activity">
    <reaction evidence="12">
        <text>dopamine + hexadecanoyl-CoA = N-hexadecanoyl-dopamine + CoA + H(+)</text>
        <dbReference type="Rhea" id="RHEA:51376"/>
        <dbReference type="ChEBI" id="CHEBI:15378"/>
        <dbReference type="ChEBI" id="CHEBI:57287"/>
        <dbReference type="ChEBI" id="CHEBI:57379"/>
        <dbReference type="ChEBI" id="CHEBI:59905"/>
        <dbReference type="ChEBI" id="CHEBI:134058"/>
    </reaction>
    <physiologicalReaction direction="left-to-right" evidence="12">
        <dbReference type="Rhea" id="RHEA:51377"/>
    </physiologicalReaction>
</comment>
<sequence>MHTERQIMAEFVEGDWGEFAFKMIDQSMAPAVMQHLRKNFYLDEPLLKLIGLSELAASELDAVATRILEDNLSFAAIEKNTGKIAGVRVTGRPKKGHKASVNIQSREFQMVSKFLGSVEKQVDLFDTFGVEEYADLHFASIDKDFRGQGLASEMYNRAISLLKGLNFKLAKSSFTSPFTRKISTKLGFEQIAIKYFREIEDENGTYPYSHLPNDEFVSVRILRL</sequence>